<gene>
    <name evidence="2" type="ORF">GN330_11925</name>
</gene>
<keyword evidence="3" id="KW-1185">Reference proteome</keyword>
<reference evidence="2 3" key="1">
    <citation type="submission" date="2019-12" db="EMBL/GenBank/DDBJ databases">
        <title>Nitratireductor arenosus sp. nov., Isolated from sea sand, Jeju island, South Korea.</title>
        <authorList>
            <person name="Kim W."/>
        </authorList>
    </citation>
    <scope>NUCLEOTIDE SEQUENCE [LARGE SCALE GENOMIC DNA]</scope>
    <source>
        <strain evidence="2 3">CAU 1489</strain>
    </source>
</reference>
<feature type="domain" description="DUF6455" evidence="1">
    <location>
        <begin position="64"/>
        <end position="131"/>
    </location>
</feature>
<dbReference type="RefSeq" id="WP_156712851.1">
    <property type="nucleotide sequence ID" value="NZ_WPHG01000002.1"/>
</dbReference>
<organism evidence="2 3">
    <name type="scientific">Nitratireductor arenosus</name>
    <dbReference type="NCBI Taxonomy" id="2682096"/>
    <lineage>
        <taxon>Bacteria</taxon>
        <taxon>Pseudomonadati</taxon>
        <taxon>Pseudomonadota</taxon>
        <taxon>Alphaproteobacteria</taxon>
        <taxon>Hyphomicrobiales</taxon>
        <taxon>Phyllobacteriaceae</taxon>
        <taxon>Nitratireductor</taxon>
    </lineage>
</organism>
<evidence type="ECO:0000313" key="2">
    <source>
        <dbReference type="EMBL" id="MVA97953.1"/>
    </source>
</evidence>
<comment type="caution">
    <text evidence="2">The sequence shown here is derived from an EMBL/GenBank/DDBJ whole genome shotgun (WGS) entry which is preliminary data.</text>
</comment>
<accession>A0A844QIV4</accession>
<sequence>MTRHPVLQTLSDAFRGWRRRRLAMAELRDLTARHPDALARTAGECGLSTRELKQVVARGTGSDALMHRMMTVYGLDAELLAHDSPELMRDIELACSLCSAKRRCASTLKRTTARAEAGGFCPNADQFAELSLADTR</sequence>
<dbReference type="Pfam" id="PF20056">
    <property type="entry name" value="DUF6455"/>
    <property type="match status" value="1"/>
</dbReference>
<evidence type="ECO:0000259" key="1">
    <source>
        <dbReference type="Pfam" id="PF20056"/>
    </source>
</evidence>
<protein>
    <recommendedName>
        <fullName evidence="1">DUF6455 domain-containing protein</fullName>
    </recommendedName>
</protein>
<dbReference type="Proteomes" id="UP000463224">
    <property type="component" value="Unassembled WGS sequence"/>
</dbReference>
<evidence type="ECO:0000313" key="3">
    <source>
        <dbReference type="Proteomes" id="UP000463224"/>
    </source>
</evidence>
<dbReference type="EMBL" id="WPHG01000002">
    <property type="protein sequence ID" value="MVA97953.1"/>
    <property type="molecule type" value="Genomic_DNA"/>
</dbReference>
<dbReference type="AlphaFoldDB" id="A0A844QIV4"/>
<dbReference type="InterPro" id="IPR045601">
    <property type="entry name" value="DUF6455"/>
</dbReference>
<proteinExistence type="predicted"/>
<name>A0A844QIV4_9HYPH</name>